<reference evidence="1" key="2">
    <citation type="submission" date="2005-07" db="EMBL/GenBank/DDBJ databases">
        <title>Annotation of the Saccharomyces cerevisiae RM11-1a Genome.</title>
        <authorList>
            <consortium name="The Broad Institute Genome Sequencing Platform"/>
            <person name="Birren B."/>
            <person name="Lander E."/>
            <person name="Galagan J."/>
            <person name="Nusbaum C."/>
            <person name="Devon K."/>
            <person name="Cuomo C."/>
            <person name="Jaffe D."/>
            <person name="Butler J."/>
            <person name="Alvarez P."/>
            <person name="Gnerre S."/>
            <person name="Grabherr M."/>
            <person name="Kleber M."/>
            <person name="Mauceli E."/>
            <person name="Brockman W."/>
            <person name="MacCallum I.A."/>
            <person name="Rounsley S."/>
            <person name="Young S."/>
            <person name="LaButti K."/>
            <person name="Pushparaj V."/>
            <person name="DeCaprio D."/>
            <person name="Crawford M."/>
            <person name="Koehrsen M."/>
            <person name="Engels R."/>
            <person name="Montgomery P."/>
            <person name="Pearson M."/>
            <person name="Howarth C."/>
            <person name="Larson L."/>
            <person name="Luoma S."/>
            <person name="White J."/>
            <person name="O'Leary S."/>
            <person name="Kodira C."/>
            <person name="Zeng Q."/>
            <person name="Yandava C."/>
            <person name="Alvarado L."/>
            <person name="Pratt S."/>
            <person name="Kruglyak L."/>
        </authorList>
    </citation>
    <scope>NUCLEOTIDE SEQUENCE</scope>
    <source>
        <strain evidence="1">RM11-1a</strain>
    </source>
</reference>
<evidence type="ECO:0000313" key="1">
    <source>
        <dbReference type="EMBL" id="EDV10957.1"/>
    </source>
</evidence>
<evidence type="ECO:0000313" key="2">
    <source>
        <dbReference type="Proteomes" id="UP000008335"/>
    </source>
</evidence>
<accession>B3LKF9</accession>
<reference evidence="1" key="1">
    <citation type="submission" date="2005-03" db="EMBL/GenBank/DDBJ databases">
        <authorList>
            <person name="Giovannoni S.J."/>
            <person name="Cho J.-C."/>
            <person name="Ferriera S."/>
            <person name="Johnson J."/>
            <person name="Kravitz S."/>
            <person name="Halpern A."/>
            <person name="Remington K."/>
            <person name="Beeson K."/>
            <person name="Tran B."/>
            <person name="Rogers Y.-H."/>
            <person name="Friedman R."/>
            <person name="Venter J.C."/>
        </authorList>
    </citation>
    <scope>NUCLEOTIDE SEQUENCE</scope>
    <source>
        <strain evidence="1">RM11-1a</strain>
    </source>
</reference>
<sequence>MSEVGDMSTIRQDKVKSKVYETNIDERDVGSVEETVKQGVLHNDRTKLKQGLKERHIKMLTLVGVFGTGLFLSSGGTLKKNWACWLADCISLCWYCRRL</sequence>
<proteinExistence type="predicted"/>
<dbReference type="HOGENOM" id="CLU_2322178_0_0_1"/>
<protein>
    <submittedName>
        <fullName evidence="1">Uncharacterized protein</fullName>
    </submittedName>
</protein>
<keyword evidence="2" id="KW-1185">Reference proteome</keyword>
<organism evidence="1 2">
    <name type="scientific">Saccharomyces cerevisiae (strain RM11-1a)</name>
    <name type="common">Baker's yeast</name>
    <dbReference type="NCBI Taxonomy" id="285006"/>
    <lineage>
        <taxon>Eukaryota</taxon>
        <taxon>Fungi</taxon>
        <taxon>Dikarya</taxon>
        <taxon>Ascomycota</taxon>
        <taxon>Saccharomycotina</taxon>
        <taxon>Saccharomycetes</taxon>
        <taxon>Saccharomycetales</taxon>
        <taxon>Saccharomycetaceae</taxon>
        <taxon>Saccharomyces</taxon>
    </lineage>
</organism>
<gene>
    <name evidence="1" type="ORF">SCRG_02227</name>
</gene>
<dbReference type="Proteomes" id="UP000008335">
    <property type="component" value="Unassembled WGS sequence"/>
</dbReference>
<dbReference type="EMBL" id="CH408046">
    <property type="protein sequence ID" value="EDV10957.1"/>
    <property type="molecule type" value="Genomic_DNA"/>
</dbReference>
<name>B3LKF9_YEAS1</name>
<dbReference type="AlphaFoldDB" id="B3LKF9"/>